<keyword evidence="3 7" id="KW-0863">Zinc-finger</keyword>
<dbReference type="InterPro" id="IPR023627">
    <property type="entry name" value="Rcmb_RecR"/>
</dbReference>
<dbReference type="Pfam" id="PF13662">
    <property type="entry name" value="Toprim_4"/>
    <property type="match status" value="1"/>
</dbReference>
<feature type="domain" description="Toprim" evidence="8">
    <location>
        <begin position="81"/>
        <end position="176"/>
    </location>
</feature>
<sequence length="199" mass="21957">MLDSLPSFARLEAELGKLPGIGRKTAARLAFYLLRTTENDVEALASALLEMRRNVSFCQRCYHIAEGSLCQVCKSSTREQHCLCIVQEPQDLLAIERSHSYSGLYHVLHGALSPLDGVGPDDLKIPQLLRRLEHEPIEEIILATNFTVEGEATALYLAKLCREKGIQVTRLAHGIPSGSDLEYIDAGTVQQAVAGRRAF</sequence>
<dbReference type="PROSITE" id="PS50880">
    <property type="entry name" value="TOPRIM"/>
    <property type="match status" value="1"/>
</dbReference>
<dbReference type="InterPro" id="IPR000093">
    <property type="entry name" value="DNA_Rcmb_RecR"/>
</dbReference>
<dbReference type="HAMAP" id="MF_00017">
    <property type="entry name" value="RecR"/>
    <property type="match status" value="1"/>
</dbReference>
<dbReference type="Pfam" id="PF21176">
    <property type="entry name" value="RecR_HhH"/>
    <property type="match status" value="1"/>
</dbReference>
<evidence type="ECO:0000313" key="10">
    <source>
        <dbReference type="Proteomes" id="UP000199409"/>
    </source>
</evidence>
<evidence type="ECO:0000256" key="3">
    <source>
        <dbReference type="ARBA" id="ARBA00022771"/>
    </source>
</evidence>
<dbReference type="GO" id="GO:0003677">
    <property type="term" value="F:DNA binding"/>
    <property type="evidence" value="ECO:0007669"/>
    <property type="project" value="UniProtKB-UniRule"/>
</dbReference>
<dbReference type="GO" id="GO:0006310">
    <property type="term" value="P:DNA recombination"/>
    <property type="evidence" value="ECO:0007669"/>
    <property type="project" value="UniProtKB-UniRule"/>
</dbReference>
<dbReference type="RefSeq" id="WP_092344049.1">
    <property type="nucleotide sequence ID" value="NZ_FNQN01000001.1"/>
</dbReference>
<dbReference type="AlphaFoldDB" id="A0A1H3VPT6"/>
<reference evidence="9 10" key="1">
    <citation type="submission" date="2016-10" db="EMBL/GenBank/DDBJ databases">
        <authorList>
            <person name="de Groot N.N."/>
        </authorList>
    </citation>
    <scope>NUCLEOTIDE SEQUENCE [LARGE SCALE GENOMIC DNA]</scope>
    <source>
        <strain evidence="9 10">DSM 7343</strain>
    </source>
</reference>
<keyword evidence="1 7" id="KW-0479">Metal-binding</keyword>
<dbReference type="PANTHER" id="PTHR30446:SF0">
    <property type="entry name" value="RECOMBINATION PROTEIN RECR"/>
    <property type="match status" value="1"/>
</dbReference>
<dbReference type="PANTHER" id="PTHR30446">
    <property type="entry name" value="RECOMBINATION PROTEIN RECR"/>
    <property type="match status" value="1"/>
</dbReference>
<comment type="similarity">
    <text evidence="7">Belongs to the RecR family.</text>
</comment>
<keyword evidence="2 7" id="KW-0227">DNA damage</keyword>
<dbReference type="Gene3D" id="6.10.250.240">
    <property type="match status" value="1"/>
</dbReference>
<dbReference type="GO" id="GO:0008270">
    <property type="term" value="F:zinc ion binding"/>
    <property type="evidence" value="ECO:0007669"/>
    <property type="project" value="UniProtKB-KW"/>
</dbReference>
<dbReference type="EMBL" id="FNQN01000001">
    <property type="protein sequence ID" value="SDZ76244.1"/>
    <property type="molecule type" value="Genomic_DNA"/>
</dbReference>
<feature type="zinc finger region" description="C4-type" evidence="7">
    <location>
        <begin position="58"/>
        <end position="73"/>
    </location>
</feature>
<dbReference type="Gene3D" id="1.10.8.420">
    <property type="entry name" value="RecR Domain 1"/>
    <property type="match status" value="1"/>
</dbReference>
<dbReference type="InterPro" id="IPR006171">
    <property type="entry name" value="TOPRIM_dom"/>
</dbReference>
<keyword evidence="5 7" id="KW-0233">DNA recombination</keyword>
<dbReference type="GO" id="GO:0006281">
    <property type="term" value="P:DNA repair"/>
    <property type="evidence" value="ECO:0007669"/>
    <property type="project" value="UniProtKB-UniRule"/>
</dbReference>
<accession>A0A1H3VPT6</accession>
<protein>
    <recommendedName>
        <fullName evidence="7">Recombination protein RecR</fullName>
    </recommendedName>
</protein>
<gene>
    <name evidence="7" type="primary">recR</name>
    <name evidence="9" type="ORF">SAMN05660420_00178</name>
</gene>
<proteinExistence type="inferred from homology"/>
<comment type="function">
    <text evidence="7">May play a role in DNA repair. It seems to be involved in an RecBC-independent recombinational process of DNA repair. It may act with RecF and RecO.</text>
</comment>
<evidence type="ECO:0000256" key="1">
    <source>
        <dbReference type="ARBA" id="ARBA00022723"/>
    </source>
</evidence>
<name>A0A1H3VPT6_9BACT</name>
<evidence type="ECO:0000256" key="7">
    <source>
        <dbReference type="HAMAP-Rule" id="MF_00017"/>
    </source>
</evidence>
<dbReference type="OrthoDB" id="9802672at2"/>
<keyword evidence="4 7" id="KW-0862">Zinc</keyword>
<dbReference type="Gene3D" id="3.40.1360.10">
    <property type="match status" value="1"/>
</dbReference>
<dbReference type="CDD" id="cd01025">
    <property type="entry name" value="TOPRIM_recR"/>
    <property type="match status" value="1"/>
</dbReference>
<organism evidence="9 10">
    <name type="scientific">Desulfuromusa kysingii</name>
    <dbReference type="NCBI Taxonomy" id="37625"/>
    <lineage>
        <taxon>Bacteria</taxon>
        <taxon>Pseudomonadati</taxon>
        <taxon>Thermodesulfobacteriota</taxon>
        <taxon>Desulfuromonadia</taxon>
        <taxon>Desulfuromonadales</taxon>
        <taxon>Geopsychrobacteraceae</taxon>
        <taxon>Desulfuromusa</taxon>
    </lineage>
</organism>
<evidence type="ECO:0000256" key="2">
    <source>
        <dbReference type="ARBA" id="ARBA00022763"/>
    </source>
</evidence>
<dbReference type="SUPFAM" id="SSF111304">
    <property type="entry name" value="Recombination protein RecR"/>
    <property type="match status" value="1"/>
</dbReference>
<dbReference type="SMART" id="SM00493">
    <property type="entry name" value="TOPRIM"/>
    <property type="match status" value="1"/>
</dbReference>
<dbReference type="Proteomes" id="UP000199409">
    <property type="component" value="Unassembled WGS sequence"/>
</dbReference>
<evidence type="ECO:0000256" key="5">
    <source>
        <dbReference type="ARBA" id="ARBA00023172"/>
    </source>
</evidence>
<keyword evidence="10" id="KW-1185">Reference proteome</keyword>
<evidence type="ECO:0000256" key="6">
    <source>
        <dbReference type="ARBA" id="ARBA00023204"/>
    </source>
</evidence>
<dbReference type="STRING" id="37625.SAMN05660420_00178"/>
<evidence type="ECO:0000259" key="8">
    <source>
        <dbReference type="PROSITE" id="PS50880"/>
    </source>
</evidence>
<keyword evidence="6 7" id="KW-0234">DNA repair</keyword>
<dbReference type="InterPro" id="IPR034137">
    <property type="entry name" value="TOPRIM_RecR"/>
</dbReference>
<evidence type="ECO:0000256" key="4">
    <source>
        <dbReference type="ARBA" id="ARBA00022833"/>
    </source>
</evidence>
<dbReference type="Pfam" id="PF21175">
    <property type="entry name" value="RecR_C"/>
    <property type="match status" value="1"/>
</dbReference>
<evidence type="ECO:0000313" key="9">
    <source>
        <dbReference type="EMBL" id="SDZ76244.1"/>
    </source>
</evidence>
<dbReference type="NCBIfam" id="TIGR00615">
    <property type="entry name" value="recR"/>
    <property type="match status" value="1"/>
</dbReference>